<evidence type="ECO:0000259" key="2">
    <source>
        <dbReference type="Pfam" id="PF25222"/>
    </source>
</evidence>
<evidence type="ECO:0000259" key="1">
    <source>
        <dbReference type="Pfam" id="PF13387"/>
    </source>
</evidence>
<comment type="caution">
    <text evidence="4">The sequence shown here is derived from an EMBL/GenBank/DDBJ whole genome shotgun (WGS) entry which is preliminary data.</text>
</comment>
<evidence type="ECO:0000259" key="3">
    <source>
        <dbReference type="Pfam" id="PF25225"/>
    </source>
</evidence>
<feature type="domain" description="DUF7843" evidence="3">
    <location>
        <begin position="44"/>
        <end position="117"/>
    </location>
</feature>
<dbReference type="InterPro" id="IPR025178">
    <property type="entry name" value="Lnb_N"/>
</dbReference>
<dbReference type="InterPro" id="IPR057162">
    <property type="entry name" value="DUF7840"/>
</dbReference>
<dbReference type="EMBL" id="SMGG01000003">
    <property type="protein sequence ID" value="TCK62319.1"/>
    <property type="molecule type" value="Genomic_DNA"/>
</dbReference>
<dbReference type="Pfam" id="PF13387">
    <property type="entry name" value="Lnb_N"/>
    <property type="match status" value="1"/>
</dbReference>
<name>A0A4R1KG68_9BACT</name>
<dbReference type="Pfam" id="PF25222">
    <property type="entry name" value="DUF7840"/>
    <property type="match status" value="1"/>
</dbReference>
<feature type="domain" description="DUF7840" evidence="2">
    <location>
        <begin position="401"/>
        <end position="615"/>
    </location>
</feature>
<dbReference type="Pfam" id="PF25225">
    <property type="entry name" value="DUF7843"/>
    <property type="match status" value="1"/>
</dbReference>
<dbReference type="Proteomes" id="UP000294614">
    <property type="component" value="Unassembled WGS sequence"/>
</dbReference>
<dbReference type="InterPro" id="IPR057165">
    <property type="entry name" value="DUF7843"/>
</dbReference>
<reference evidence="4 5" key="1">
    <citation type="submission" date="2019-03" db="EMBL/GenBank/DDBJ databases">
        <title>Genomic Encyclopedia of Type Strains, Phase IV (KMG-IV): sequencing the most valuable type-strain genomes for metagenomic binning, comparative biology and taxonomic classification.</title>
        <authorList>
            <person name="Goeker M."/>
        </authorList>
    </citation>
    <scope>NUCLEOTIDE SEQUENCE [LARGE SCALE GENOMIC DNA]</scope>
    <source>
        <strain evidence="4 5">DSM 24984</strain>
    </source>
</reference>
<proteinExistence type="predicted"/>
<protein>
    <submittedName>
        <fullName evidence="4">Uncharacterized protein DUF4105</fullName>
    </submittedName>
</protein>
<evidence type="ECO:0000313" key="5">
    <source>
        <dbReference type="Proteomes" id="UP000294614"/>
    </source>
</evidence>
<evidence type="ECO:0000313" key="4">
    <source>
        <dbReference type="EMBL" id="TCK62319.1"/>
    </source>
</evidence>
<keyword evidence="5" id="KW-1185">Reference proteome</keyword>
<feature type="domain" description="Lnb N-terminal periplasmic" evidence="1">
    <location>
        <begin position="134"/>
        <end position="300"/>
    </location>
</feature>
<accession>A0A4R1KG68</accession>
<sequence>MLSMPSMLKSKTVTFGCAAMRTLLFLSVFFLPFFSSHAQDDLKRISELREWSVLLHYNSGWLSDRSLVDDETFFLSPEGKHDRYAELKELYRQLYENKDGENVACRFPARALFLSEQLGRPADELRLDECSELNEFLQQVGTDKVSIIFPFYQMNGPASMFGHTLLRFDSAEDTSLVSSAVTYAADYNKNDNGIEYAVKGLTGLYAGRTQILAYHEKIKEYDNKNQRDIWEYQLNLTPQETRKAVLHVYEIKGIWSRYYFFDENCSYNLLFIIEAARPDVHLTDQFLWVIPIDTILLLKENGLLGDMTFRPSQSARMLNILKDKESPVYAAAVESLKKGELVDYSGLNDSDKAKLLDFWTEYTIFTNRNLEDRKLYSAKLISVLKKRAAIKEKYDNVVPVPVEPLLGHKTARLKLGVGSTDDGVFQEINWHPAIHMPEDSDEGYLQGSTLAFFDFTARHYKNKTVLSRLSLVDIYSLAPVNELFNPVSWRVNFGLEYSDETDSMSAFFRPSSGKAYRVLGGLVYGLAGLKLQYNPDFEDDHSAAFEIEAGYMVQKGRTKLLLKADHYDTLSGELNRDGELSSQLIRYTGKDSAVSATYSKQIRGEDSFRLAYHIYY</sequence>
<dbReference type="AlphaFoldDB" id="A0A4R1KG68"/>
<gene>
    <name evidence="4" type="ORF">C8D98_0842</name>
</gene>
<organism evidence="4 5">
    <name type="scientific">Seleniivibrio woodruffii</name>
    <dbReference type="NCBI Taxonomy" id="1078050"/>
    <lineage>
        <taxon>Bacteria</taxon>
        <taxon>Pseudomonadati</taxon>
        <taxon>Deferribacterota</taxon>
        <taxon>Deferribacteres</taxon>
        <taxon>Deferribacterales</taxon>
        <taxon>Geovibrionaceae</taxon>
        <taxon>Seleniivibrio</taxon>
    </lineage>
</organism>